<dbReference type="EMBL" id="OUUY01000075">
    <property type="protein sequence ID" value="SPQ00631.1"/>
    <property type="molecule type" value="Genomic_DNA"/>
</dbReference>
<evidence type="ECO:0000259" key="2">
    <source>
        <dbReference type="PROSITE" id="PS50112"/>
    </source>
</evidence>
<dbReference type="PANTHER" id="PTHR43156">
    <property type="entry name" value="STAGE II SPORULATION PROTEIN E-RELATED"/>
    <property type="match status" value="1"/>
</dbReference>
<evidence type="ECO:0000256" key="1">
    <source>
        <dbReference type="ARBA" id="ARBA00022801"/>
    </source>
</evidence>
<keyword evidence="1" id="KW-0378">Hydrolase</keyword>
<reference evidence="4" key="1">
    <citation type="submission" date="2018-03" db="EMBL/GenBank/DDBJ databases">
        <authorList>
            <person name="Zecchin S."/>
        </authorList>
    </citation>
    <scope>NUCLEOTIDE SEQUENCE [LARGE SCALE GENOMIC DNA]</scope>
</reference>
<proteinExistence type="predicted"/>
<dbReference type="Proteomes" id="UP000245125">
    <property type="component" value="Unassembled WGS sequence"/>
</dbReference>
<dbReference type="Gene3D" id="3.30.450.40">
    <property type="match status" value="3"/>
</dbReference>
<gene>
    <name evidence="3" type="ORF">NBG4_30025</name>
</gene>
<dbReference type="InterPro" id="IPR035965">
    <property type="entry name" value="PAS-like_dom_sf"/>
</dbReference>
<evidence type="ECO:0000313" key="4">
    <source>
        <dbReference type="Proteomes" id="UP000245125"/>
    </source>
</evidence>
<dbReference type="Pfam" id="PF00989">
    <property type="entry name" value="PAS"/>
    <property type="match status" value="1"/>
</dbReference>
<dbReference type="InterPro" id="IPR029016">
    <property type="entry name" value="GAF-like_dom_sf"/>
</dbReference>
<dbReference type="PROSITE" id="PS50112">
    <property type="entry name" value="PAS"/>
    <property type="match status" value="1"/>
</dbReference>
<feature type="domain" description="PAS" evidence="2">
    <location>
        <begin position="5"/>
        <end position="61"/>
    </location>
</feature>
<dbReference type="PANTHER" id="PTHR43156:SF2">
    <property type="entry name" value="STAGE II SPORULATION PROTEIN E"/>
    <property type="match status" value="1"/>
</dbReference>
<dbReference type="AlphaFoldDB" id="A0A2U3QGV5"/>
<dbReference type="NCBIfam" id="TIGR00229">
    <property type="entry name" value="sensory_box"/>
    <property type="match status" value="1"/>
</dbReference>
<dbReference type="SUPFAM" id="SSF55785">
    <property type="entry name" value="PYP-like sensor domain (PAS domain)"/>
    <property type="match status" value="1"/>
</dbReference>
<dbReference type="Pfam" id="PF13185">
    <property type="entry name" value="GAF_2"/>
    <property type="match status" value="3"/>
</dbReference>
<dbReference type="SMART" id="SM00065">
    <property type="entry name" value="GAF"/>
    <property type="match status" value="3"/>
</dbReference>
<dbReference type="CDD" id="cd00130">
    <property type="entry name" value="PAS"/>
    <property type="match status" value="1"/>
</dbReference>
<dbReference type="InterPro" id="IPR000014">
    <property type="entry name" value="PAS"/>
</dbReference>
<dbReference type="InterPro" id="IPR003018">
    <property type="entry name" value="GAF"/>
</dbReference>
<dbReference type="GO" id="GO:0006355">
    <property type="term" value="P:regulation of DNA-templated transcription"/>
    <property type="evidence" value="ECO:0007669"/>
    <property type="project" value="InterPro"/>
</dbReference>
<sequence>MFDKKLKMHSQILCHIADGIYFVGSNRKILYWNQGAAAITGFSPEEMIGRNCYTDILGHEDEKGNVLCDLGCPLTVGMESGHLRRNLFLRTKDGRKILVEENISALYQAGKLAGVVIAFREVSAFMGLRPFQLRSEKLKRLIPICGWCKKIRQDGGAWEQLEVFLSNEGFGDFTHSMCPICAEKIFTKKIYLENYQNICKAISTSLSLGEVLKLIVTNVVRVMNVKASLLRLLNRETNQLEIASYHGLSPAYVNKGPVEYDASIDDALSGKPVSIYDITADRNARYRKDAEREGIRSILSIPLRFKDEVIGVLRMYTGEPVEYSDEDLNFVAAIAEQAAIAIVNARMFEQSVSKEREYLNVFQTVTDAVSGTLNVGEVLDLIVRKIPEVLHLKGATIRLLNETGTELKLVAAHGLSEKYLNKGPVDTEENVRTALNENPVAISDAATDPRIRYKKEAEEEGIKSMLTLPIIARGKVIGVLRLLTGYPRNFSPEEIDFAASLAKQCGTAIENARLYEGQHREIEYLKTIQEVSRAISSTLNVREVLDMIVKKIPLIMNTKAATIRLLDDSGNKLQLVASFGLSERYLSRGPVDAEENISVALEGSPLAIYDATTDPRISYRDAAKEEGIKSMLVVPIVVQGRIIGIMRLLTGEFRLFRQEEIEFAIALAEQGGIAIENAKMYEKIRTAGRL</sequence>
<keyword evidence="4" id="KW-1185">Reference proteome</keyword>
<evidence type="ECO:0000313" key="3">
    <source>
        <dbReference type="EMBL" id="SPQ00631.1"/>
    </source>
</evidence>
<name>A0A2U3QGV5_9BACT</name>
<organism evidence="3 4">
    <name type="scientific">Candidatus Sulfobium mesophilum</name>
    <dbReference type="NCBI Taxonomy" id="2016548"/>
    <lineage>
        <taxon>Bacteria</taxon>
        <taxon>Pseudomonadati</taxon>
        <taxon>Nitrospirota</taxon>
        <taxon>Nitrospiria</taxon>
        <taxon>Nitrospirales</taxon>
        <taxon>Nitrospiraceae</taxon>
        <taxon>Candidatus Sulfobium</taxon>
    </lineage>
</organism>
<protein>
    <submittedName>
        <fullName evidence="3">Phytochrome sensor protein (Modular protein)</fullName>
    </submittedName>
</protein>
<dbReference type="InterPro" id="IPR052016">
    <property type="entry name" value="Bact_Sigma-Reg"/>
</dbReference>
<accession>A0A2U3QGV5</accession>
<dbReference type="SUPFAM" id="SSF55781">
    <property type="entry name" value="GAF domain-like"/>
    <property type="match status" value="3"/>
</dbReference>
<dbReference type="SMART" id="SM00091">
    <property type="entry name" value="PAS"/>
    <property type="match status" value="1"/>
</dbReference>
<dbReference type="OrthoDB" id="9765588at2"/>
<dbReference type="Gene3D" id="3.30.450.20">
    <property type="entry name" value="PAS domain"/>
    <property type="match status" value="1"/>
</dbReference>
<dbReference type="InterPro" id="IPR013767">
    <property type="entry name" value="PAS_fold"/>
</dbReference>
<dbReference type="GO" id="GO:0016791">
    <property type="term" value="F:phosphatase activity"/>
    <property type="evidence" value="ECO:0007669"/>
    <property type="project" value="TreeGrafter"/>
</dbReference>